<dbReference type="InterPro" id="IPR000120">
    <property type="entry name" value="Amidase"/>
</dbReference>
<dbReference type="GO" id="GO:0003824">
    <property type="term" value="F:catalytic activity"/>
    <property type="evidence" value="ECO:0007669"/>
    <property type="project" value="InterPro"/>
</dbReference>
<dbReference type="PANTHER" id="PTHR11895:SF170">
    <property type="entry name" value="AMIDASE"/>
    <property type="match status" value="1"/>
</dbReference>
<dbReference type="Pfam" id="PF01425">
    <property type="entry name" value="Amidase"/>
    <property type="match status" value="1"/>
</dbReference>
<feature type="domain" description="Amidase" evidence="1">
    <location>
        <begin position="83"/>
        <end position="146"/>
    </location>
</feature>
<dbReference type="OrthoDB" id="421993at2759"/>
<dbReference type="PANTHER" id="PTHR11895">
    <property type="entry name" value="TRANSAMIDASE"/>
    <property type="match status" value="1"/>
</dbReference>
<protein>
    <recommendedName>
        <fullName evidence="1">Amidase domain-containing protein</fullName>
    </recommendedName>
</protein>
<dbReference type="EMBL" id="MU827829">
    <property type="protein sequence ID" value="KAJ7321201.1"/>
    <property type="molecule type" value="Genomic_DNA"/>
</dbReference>
<accession>A0A9W9Y7R0</accession>
<proteinExistence type="predicted"/>
<dbReference type="AlphaFoldDB" id="A0A9W9Y7R0"/>
<dbReference type="Gene3D" id="3.90.1300.10">
    <property type="entry name" value="Amidase signature (AS) domain"/>
    <property type="match status" value="1"/>
</dbReference>
<dbReference type="SUPFAM" id="SSF75304">
    <property type="entry name" value="Amidase signature (AS) enzymes"/>
    <property type="match status" value="1"/>
</dbReference>
<dbReference type="InterPro" id="IPR036928">
    <property type="entry name" value="AS_sf"/>
</dbReference>
<comment type="caution">
    <text evidence="2">The sequence shown here is derived from an EMBL/GenBank/DDBJ whole genome shotgun (WGS) entry which is preliminary data.</text>
</comment>
<evidence type="ECO:0000313" key="3">
    <source>
        <dbReference type="Proteomes" id="UP001163046"/>
    </source>
</evidence>
<name>A0A9W9Y7R0_9CNID</name>
<dbReference type="InterPro" id="IPR023631">
    <property type="entry name" value="Amidase_dom"/>
</dbReference>
<gene>
    <name evidence="2" type="ORF">OS493_035178</name>
</gene>
<organism evidence="2 3">
    <name type="scientific">Desmophyllum pertusum</name>
    <dbReference type="NCBI Taxonomy" id="174260"/>
    <lineage>
        <taxon>Eukaryota</taxon>
        <taxon>Metazoa</taxon>
        <taxon>Cnidaria</taxon>
        <taxon>Anthozoa</taxon>
        <taxon>Hexacorallia</taxon>
        <taxon>Scleractinia</taxon>
        <taxon>Caryophylliina</taxon>
        <taxon>Caryophylliidae</taxon>
        <taxon>Desmophyllum</taxon>
    </lineage>
</organism>
<dbReference type="Proteomes" id="UP001163046">
    <property type="component" value="Unassembled WGS sequence"/>
</dbReference>
<sequence>MQLPEVWLLNDADEFQFWDNEPPNPLVSQGLPRSLPPLTYSHSTLNLPGHLENGGEIITDSLLETYQRLNEIPESKATGTGGANIAGVPNGKLHGKTVAIKDNICVAGVPMMIGSRILEGYIPDVDATVVTRILDAGGRITGKAVCESLCNWQWRQLHFRYGACGPSP</sequence>
<keyword evidence="3" id="KW-1185">Reference proteome</keyword>
<reference evidence="2" key="1">
    <citation type="submission" date="2023-01" db="EMBL/GenBank/DDBJ databases">
        <title>Genome assembly of the deep-sea coral Lophelia pertusa.</title>
        <authorList>
            <person name="Herrera S."/>
            <person name="Cordes E."/>
        </authorList>
    </citation>
    <scope>NUCLEOTIDE SEQUENCE</scope>
    <source>
        <strain evidence="2">USNM1676648</strain>
        <tissue evidence="2">Polyp</tissue>
    </source>
</reference>
<evidence type="ECO:0000313" key="2">
    <source>
        <dbReference type="EMBL" id="KAJ7321201.1"/>
    </source>
</evidence>
<evidence type="ECO:0000259" key="1">
    <source>
        <dbReference type="Pfam" id="PF01425"/>
    </source>
</evidence>